<dbReference type="WBParaSite" id="jg7538">
    <property type="protein sequence ID" value="jg7538"/>
    <property type="gene ID" value="jg7538"/>
</dbReference>
<evidence type="ECO:0000256" key="2">
    <source>
        <dbReference type="ARBA" id="ARBA00022737"/>
    </source>
</evidence>
<accession>A0A915EPF4</accession>
<keyword evidence="7" id="KW-1185">Reference proteome</keyword>
<dbReference type="Gene3D" id="4.10.1000.10">
    <property type="entry name" value="Zinc finger, CCCH-type"/>
    <property type="match status" value="1"/>
</dbReference>
<evidence type="ECO:0000313" key="7">
    <source>
        <dbReference type="Proteomes" id="UP000887574"/>
    </source>
</evidence>
<evidence type="ECO:0000256" key="5">
    <source>
        <dbReference type="PROSITE-ProRule" id="PRU00723"/>
    </source>
</evidence>
<keyword evidence="4 5" id="KW-0862">Zinc</keyword>
<organism evidence="7 8">
    <name type="scientific">Ditylenchus dipsaci</name>
    <dbReference type="NCBI Taxonomy" id="166011"/>
    <lineage>
        <taxon>Eukaryota</taxon>
        <taxon>Metazoa</taxon>
        <taxon>Ecdysozoa</taxon>
        <taxon>Nematoda</taxon>
        <taxon>Chromadorea</taxon>
        <taxon>Rhabditida</taxon>
        <taxon>Tylenchina</taxon>
        <taxon>Tylenchomorpha</taxon>
        <taxon>Sphaerularioidea</taxon>
        <taxon>Anguinidae</taxon>
        <taxon>Anguininae</taxon>
        <taxon>Ditylenchus</taxon>
    </lineage>
</organism>
<dbReference type="InterPro" id="IPR000571">
    <property type="entry name" value="Znf_CCCH"/>
</dbReference>
<dbReference type="AlphaFoldDB" id="A0A915EPF4"/>
<dbReference type="FunFam" id="4.10.1000.10:FF:000001">
    <property type="entry name" value="zinc finger CCCH domain-containing protein 15-like"/>
    <property type="match status" value="1"/>
</dbReference>
<dbReference type="PANTHER" id="PTHR12547:SF18">
    <property type="entry name" value="PROTEIN TIS11"/>
    <property type="match status" value="1"/>
</dbReference>
<dbReference type="SUPFAM" id="SSF90229">
    <property type="entry name" value="CCCH zinc finger"/>
    <property type="match status" value="1"/>
</dbReference>
<evidence type="ECO:0000256" key="3">
    <source>
        <dbReference type="ARBA" id="ARBA00022771"/>
    </source>
</evidence>
<reference evidence="8" key="1">
    <citation type="submission" date="2022-11" db="UniProtKB">
        <authorList>
            <consortium name="WormBaseParasite"/>
        </authorList>
    </citation>
    <scope>IDENTIFICATION</scope>
</reference>
<dbReference type="Proteomes" id="UP000887574">
    <property type="component" value="Unplaced"/>
</dbReference>
<dbReference type="InterPro" id="IPR036855">
    <property type="entry name" value="Znf_CCCH_sf"/>
</dbReference>
<evidence type="ECO:0000313" key="8">
    <source>
        <dbReference type="WBParaSite" id="jg7538"/>
    </source>
</evidence>
<protein>
    <submittedName>
        <fullName evidence="8">C3H1-type domain-containing protein</fullName>
    </submittedName>
</protein>
<evidence type="ECO:0000256" key="1">
    <source>
        <dbReference type="ARBA" id="ARBA00022723"/>
    </source>
</evidence>
<dbReference type="GO" id="GO:0003729">
    <property type="term" value="F:mRNA binding"/>
    <property type="evidence" value="ECO:0007669"/>
    <property type="project" value="InterPro"/>
</dbReference>
<dbReference type="PROSITE" id="PS50103">
    <property type="entry name" value="ZF_C3H1"/>
    <property type="match status" value="1"/>
</dbReference>
<dbReference type="SMART" id="SM00356">
    <property type="entry name" value="ZnF_C3H1"/>
    <property type="match status" value="1"/>
</dbReference>
<name>A0A915EPF4_9BILA</name>
<keyword evidence="3 5" id="KW-0863">Zinc-finger</keyword>
<sequence>MMRRGTKEMSKPLPKVALYKTQMCNSWNASQFCSYGNKCWFAHGAEELRHLPANVSRSVPATLHKHLPQSIDRVPTSGR</sequence>
<dbReference type="PANTHER" id="PTHR12547">
    <property type="entry name" value="CCCH ZINC FINGER/TIS11-RELATED"/>
    <property type="match status" value="1"/>
</dbReference>
<feature type="domain" description="C3H1-type" evidence="6">
    <location>
        <begin position="18"/>
        <end position="46"/>
    </location>
</feature>
<keyword evidence="2" id="KW-0677">Repeat</keyword>
<feature type="zinc finger region" description="C3H1-type" evidence="5">
    <location>
        <begin position="18"/>
        <end position="46"/>
    </location>
</feature>
<evidence type="ECO:0000259" key="6">
    <source>
        <dbReference type="PROSITE" id="PS50103"/>
    </source>
</evidence>
<evidence type="ECO:0000256" key="4">
    <source>
        <dbReference type="ARBA" id="ARBA00022833"/>
    </source>
</evidence>
<proteinExistence type="predicted"/>
<dbReference type="GO" id="GO:0043186">
    <property type="term" value="C:P granule"/>
    <property type="evidence" value="ECO:0007669"/>
    <property type="project" value="UniProtKB-ARBA"/>
</dbReference>
<dbReference type="GO" id="GO:0008270">
    <property type="term" value="F:zinc ion binding"/>
    <property type="evidence" value="ECO:0007669"/>
    <property type="project" value="UniProtKB-KW"/>
</dbReference>
<keyword evidence="1 5" id="KW-0479">Metal-binding</keyword>
<dbReference type="InterPro" id="IPR045877">
    <property type="entry name" value="ZFP36-like"/>
</dbReference>
<dbReference type="Pfam" id="PF00642">
    <property type="entry name" value="zf-CCCH"/>
    <property type="match status" value="1"/>
</dbReference>